<sequence>MDDLEETAEMGWRTTHLHQPAKLSVDSSPQSDSTQTSSTRSRSKTRPPVKPQILKAGRMPPLPSKEIKIIIRPKGALNVAKISSPTVTTAVFQVAQFSPADMQQDTVCPNTQQNIVVVSTPSRYVFIKLIQVNGVTHDVNAYEMATEDTTKGVIRGIPLSGMSALFPITRSAEVAESETHLPTTRVTPNARYKSRTARYKTPYVIRKRIGERRAATLQESDFPPMNYKHRNIVPGPLDVRDSAVPDPDLLPRRPPSLTNKVRDLKQSRTPPPTPPAEASPCSSHDAPLTPAPK</sequence>
<keyword evidence="2" id="KW-1185">Reference proteome</keyword>
<comment type="caution">
    <text evidence="1">The sequence shown here is derived from an EMBL/GenBank/DDBJ whole genome shotgun (WGS) entry which is preliminary data.</text>
</comment>
<proteinExistence type="predicted"/>
<name>A0ACB8DWV8_DERSI</name>
<dbReference type="EMBL" id="CM023470">
    <property type="protein sequence ID" value="KAH7978843.1"/>
    <property type="molecule type" value="Genomic_DNA"/>
</dbReference>
<gene>
    <name evidence="1" type="ORF">HPB49_006963</name>
</gene>
<organism evidence="1 2">
    <name type="scientific">Dermacentor silvarum</name>
    <name type="common">Tick</name>
    <dbReference type="NCBI Taxonomy" id="543639"/>
    <lineage>
        <taxon>Eukaryota</taxon>
        <taxon>Metazoa</taxon>
        <taxon>Ecdysozoa</taxon>
        <taxon>Arthropoda</taxon>
        <taxon>Chelicerata</taxon>
        <taxon>Arachnida</taxon>
        <taxon>Acari</taxon>
        <taxon>Parasitiformes</taxon>
        <taxon>Ixodida</taxon>
        <taxon>Ixodoidea</taxon>
        <taxon>Ixodidae</taxon>
        <taxon>Rhipicephalinae</taxon>
        <taxon>Dermacentor</taxon>
    </lineage>
</organism>
<accession>A0ACB8DWV8</accession>
<evidence type="ECO:0000313" key="1">
    <source>
        <dbReference type="EMBL" id="KAH7978843.1"/>
    </source>
</evidence>
<reference evidence="1" key="1">
    <citation type="submission" date="2020-05" db="EMBL/GenBank/DDBJ databases">
        <title>Large-scale comparative analyses of tick genomes elucidate their genetic diversity and vector capacities.</title>
        <authorList>
            <person name="Jia N."/>
            <person name="Wang J."/>
            <person name="Shi W."/>
            <person name="Du L."/>
            <person name="Sun Y."/>
            <person name="Zhan W."/>
            <person name="Jiang J."/>
            <person name="Wang Q."/>
            <person name="Zhang B."/>
            <person name="Ji P."/>
            <person name="Sakyi L.B."/>
            <person name="Cui X."/>
            <person name="Yuan T."/>
            <person name="Jiang B."/>
            <person name="Yang W."/>
            <person name="Lam T.T.-Y."/>
            <person name="Chang Q."/>
            <person name="Ding S."/>
            <person name="Wang X."/>
            <person name="Zhu J."/>
            <person name="Ruan X."/>
            <person name="Zhao L."/>
            <person name="Wei J."/>
            <person name="Que T."/>
            <person name="Du C."/>
            <person name="Cheng J."/>
            <person name="Dai P."/>
            <person name="Han X."/>
            <person name="Huang E."/>
            <person name="Gao Y."/>
            <person name="Liu J."/>
            <person name="Shao H."/>
            <person name="Ye R."/>
            <person name="Li L."/>
            <person name="Wei W."/>
            <person name="Wang X."/>
            <person name="Wang C."/>
            <person name="Yang T."/>
            <person name="Huo Q."/>
            <person name="Li W."/>
            <person name="Guo W."/>
            <person name="Chen H."/>
            <person name="Zhou L."/>
            <person name="Ni X."/>
            <person name="Tian J."/>
            <person name="Zhou Y."/>
            <person name="Sheng Y."/>
            <person name="Liu T."/>
            <person name="Pan Y."/>
            <person name="Xia L."/>
            <person name="Li J."/>
            <person name="Zhao F."/>
            <person name="Cao W."/>
        </authorList>
    </citation>
    <scope>NUCLEOTIDE SEQUENCE</scope>
    <source>
        <strain evidence="1">Dsil-2018</strain>
    </source>
</reference>
<evidence type="ECO:0000313" key="2">
    <source>
        <dbReference type="Proteomes" id="UP000821865"/>
    </source>
</evidence>
<protein>
    <submittedName>
        <fullName evidence="1">Uncharacterized protein</fullName>
    </submittedName>
</protein>
<dbReference type="Proteomes" id="UP000821865">
    <property type="component" value="Chromosome 1"/>
</dbReference>